<evidence type="ECO:0000256" key="6">
    <source>
        <dbReference type="ARBA" id="ARBA00023136"/>
    </source>
</evidence>
<evidence type="ECO:0000256" key="7">
    <source>
        <dbReference type="RuleBase" id="RU003879"/>
    </source>
</evidence>
<dbReference type="GO" id="GO:0015031">
    <property type="term" value="P:protein transport"/>
    <property type="evidence" value="ECO:0007669"/>
    <property type="project" value="UniProtKB-KW"/>
</dbReference>
<keyword evidence="6 8" id="KW-0472">Membrane</keyword>
<accession>A0A517SNN7</accession>
<evidence type="ECO:0000313" key="10">
    <source>
        <dbReference type="Proteomes" id="UP000315003"/>
    </source>
</evidence>
<dbReference type="EMBL" id="CP036272">
    <property type="protein sequence ID" value="QDT57731.1"/>
    <property type="molecule type" value="Genomic_DNA"/>
</dbReference>
<dbReference type="PANTHER" id="PTHR30558">
    <property type="entry name" value="EXBD MEMBRANE COMPONENT OF PMF-DRIVEN MACROMOLECULE IMPORT SYSTEM"/>
    <property type="match status" value="1"/>
</dbReference>
<dbReference type="GO" id="GO:0022857">
    <property type="term" value="F:transmembrane transporter activity"/>
    <property type="evidence" value="ECO:0007669"/>
    <property type="project" value="InterPro"/>
</dbReference>
<comment type="similarity">
    <text evidence="2 7">Belongs to the ExbD/TolR family.</text>
</comment>
<dbReference type="Pfam" id="PF02472">
    <property type="entry name" value="ExbD"/>
    <property type="match status" value="1"/>
</dbReference>
<evidence type="ECO:0000256" key="1">
    <source>
        <dbReference type="ARBA" id="ARBA00004162"/>
    </source>
</evidence>
<comment type="subcellular location">
    <subcellularLocation>
        <location evidence="1">Cell membrane</location>
        <topology evidence="1">Single-pass membrane protein</topology>
    </subcellularLocation>
    <subcellularLocation>
        <location evidence="7">Cell membrane</location>
        <topology evidence="7">Single-pass type II membrane protein</topology>
    </subcellularLocation>
</comment>
<feature type="transmembrane region" description="Helical" evidence="8">
    <location>
        <begin position="31"/>
        <end position="48"/>
    </location>
</feature>
<evidence type="ECO:0000256" key="5">
    <source>
        <dbReference type="ARBA" id="ARBA00022989"/>
    </source>
</evidence>
<gene>
    <name evidence="9" type="ORF">SV7mr_02150</name>
</gene>
<keyword evidence="7" id="KW-0653">Protein transport</keyword>
<keyword evidence="5 8" id="KW-1133">Transmembrane helix</keyword>
<evidence type="ECO:0000256" key="8">
    <source>
        <dbReference type="SAM" id="Phobius"/>
    </source>
</evidence>
<dbReference type="AlphaFoldDB" id="A0A517SNN7"/>
<keyword evidence="7" id="KW-0813">Transport</keyword>
<dbReference type="OrthoDB" id="9793581at2"/>
<keyword evidence="3" id="KW-1003">Cell membrane</keyword>
<keyword evidence="10" id="KW-1185">Reference proteome</keyword>
<sequence>MNQFAADLMDDEEEDDFVMPRKKRDEDEMDITPMIDITFLLLIFFVVCSKMDPTQMAPIPNADQGLSISAKNSAVIFVEPGGKDKVIVKDITQREFSTDEDTRTGEIIEYVSKELKSTSTRFDKKYVMIMSSGDVPVREISKIRRIIGDNFDEIERTHIAVKEQ</sequence>
<dbReference type="Proteomes" id="UP000315003">
    <property type="component" value="Chromosome"/>
</dbReference>
<evidence type="ECO:0000313" key="9">
    <source>
        <dbReference type="EMBL" id="QDT57731.1"/>
    </source>
</evidence>
<dbReference type="PANTHER" id="PTHR30558:SF3">
    <property type="entry name" value="BIOPOLYMER TRANSPORT PROTEIN EXBD-RELATED"/>
    <property type="match status" value="1"/>
</dbReference>
<dbReference type="InterPro" id="IPR003400">
    <property type="entry name" value="ExbD"/>
</dbReference>
<protein>
    <submittedName>
        <fullName evidence="9">Biopolymer transport protein ExbD/TolR</fullName>
    </submittedName>
</protein>
<evidence type="ECO:0000256" key="4">
    <source>
        <dbReference type="ARBA" id="ARBA00022692"/>
    </source>
</evidence>
<dbReference type="GO" id="GO:0005886">
    <property type="term" value="C:plasma membrane"/>
    <property type="evidence" value="ECO:0007669"/>
    <property type="project" value="UniProtKB-SubCell"/>
</dbReference>
<keyword evidence="4 7" id="KW-0812">Transmembrane</keyword>
<evidence type="ECO:0000256" key="3">
    <source>
        <dbReference type="ARBA" id="ARBA00022475"/>
    </source>
</evidence>
<organism evidence="9 10">
    <name type="scientific">Stieleria bergensis</name>
    <dbReference type="NCBI Taxonomy" id="2528025"/>
    <lineage>
        <taxon>Bacteria</taxon>
        <taxon>Pseudomonadati</taxon>
        <taxon>Planctomycetota</taxon>
        <taxon>Planctomycetia</taxon>
        <taxon>Pirellulales</taxon>
        <taxon>Pirellulaceae</taxon>
        <taxon>Stieleria</taxon>
    </lineage>
</organism>
<proteinExistence type="inferred from homology"/>
<evidence type="ECO:0000256" key="2">
    <source>
        <dbReference type="ARBA" id="ARBA00005811"/>
    </source>
</evidence>
<dbReference type="RefSeq" id="WP_145268398.1">
    <property type="nucleotide sequence ID" value="NZ_CP036272.1"/>
</dbReference>
<name>A0A517SNN7_9BACT</name>
<reference evidence="9 10" key="1">
    <citation type="submission" date="2019-02" db="EMBL/GenBank/DDBJ databases">
        <title>Deep-cultivation of Planctomycetes and their phenomic and genomic characterization uncovers novel biology.</title>
        <authorList>
            <person name="Wiegand S."/>
            <person name="Jogler M."/>
            <person name="Boedeker C."/>
            <person name="Pinto D."/>
            <person name="Vollmers J."/>
            <person name="Rivas-Marin E."/>
            <person name="Kohn T."/>
            <person name="Peeters S.H."/>
            <person name="Heuer A."/>
            <person name="Rast P."/>
            <person name="Oberbeckmann S."/>
            <person name="Bunk B."/>
            <person name="Jeske O."/>
            <person name="Meyerdierks A."/>
            <person name="Storesund J.E."/>
            <person name="Kallscheuer N."/>
            <person name="Luecker S."/>
            <person name="Lage O.M."/>
            <person name="Pohl T."/>
            <person name="Merkel B.J."/>
            <person name="Hornburger P."/>
            <person name="Mueller R.-W."/>
            <person name="Bruemmer F."/>
            <person name="Labrenz M."/>
            <person name="Spormann A.M."/>
            <person name="Op den Camp H."/>
            <person name="Overmann J."/>
            <person name="Amann R."/>
            <person name="Jetten M.S.M."/>
            <person name="Mascher T."/>
            <person name="Medema M.H."/>
            <person name="Devos D.P."/>
            <person name="Kaster A.-K."/>
            <person name="Ovreas L."/>
            <person name="Rohde M."/>
            <person name="Galperin M.Y."/>
            <person name="Jogler C."/>
        </authorList>
    </citation>
    <scope>NUCLEOTIDE SEQUENCE [LARGE SCALE GENOMIC DNA]</scope>
    <source>
        <strain evidence="9 10">SV_7m_r</strain>
    </source>
</reference>